<feature type="transmembrane region" description="Helical" evidence="1">
    <location>
        <begin position="239"/>
        <end position="258"/>
    </location>
</feature>
<feature type="transmembrane region" description="Helical" evidence="1">
    <location>
        <begin position="330"/>
        <end position="351"/>
    </location>
</feature>
<dbReference type="RefSeq" id="WP_345159520.1">
    <property type="nucleotide sequence ID" value="NZ_BAABHC010000014.1"/>
</dbReference>
<gene>
    <name evidence="3" type="ORF">GCM10023188_25180</name>
</gene>
<dbReference type="InterPro" id="IPR025513">
    <property type="entry name" value="DUF4401"/>
</dbReference>
<dbReference type="EMBL" id="BAABHC010000014">
    <property type="protein sequence ID" value="GAA4434348.1"/>
    <property type="molecule type" value="Genomic_DNA"/>
</dbReference>
<accession>A0ABP8LQR0</accession>
<keyword evidence="1" id="KW-0812">Transmembrane</keyword>
<feature type="transmembrane region" description="Helical" evidence="1">
    <location>
        <begin position="74"/>
        <end position="93"/>
    </location>
</feature>
<evidence type="ECO:0000313" key="3">
    <source>
        <dbReference type="EMBL" id="GAA4434348.1"/>
    </source>
</evidence>
<feature type="transmembrane region" description="Helical" evidence="1">
    <location>
        <begin position="171"/>
        <end position="190"/>
    </location>
</feature>
<proteinExistence type="predicted"/>
<protein>
    <recommendedName>
        <fullName evidence="2">DUF4401 domain-containing protein</fullName>
    </recommendedName>
</protein>
<feature type="transmembrane region" description="Helical" evidence="1">
    <location>
        <begin position="308"/>
        <end position="324"/>
    </location>
</feature>
<feature type="transmembrane region" description="Helical" evidence="1">
    <location>
        <begin position="105"/>
        <end position="124"/>
    </location>
</feature>
<keyword evidence="1" id="KW-0472">Membrane</keyword>
<reference evidence="4" key="1">
    <citation type="journal article" date="2019" name="Int. J. Syst. Evol. Microbiol.">
        <title>The Global Catalogue of Microorganisms (GCM) 10K type strain sequencing project: providing services to taxonomists for standard genome sequencing and annotation.</title>
        <authorList>
            <consortium name="The Broad Institute Genomics Platform"/>
            <consortium name="The Broad Institute Genome Sequencing Center for Infectious Disease"/>
            <person name="Wu L."/>
            <person name="Ma J."/>
        </authorList>
    </citation>
    <scope>NUCLEOTIDE SEQUENCE [LARGE SCALE GENOMIC DNA]</scope>
    <source>
        <strain evidence="4">JCM 17926</strain>
    </source>
</reference>
<evidence type="ECO:0000259" key="2">
    <source>
        <dbReference type="Pfam" id="PF14351"/>
    </source>
</evidence>
<feature type="transmembrane region" description="Helical" evidence="1">
    <location>
        <begin position="270"/>
        <end position="296"/>
    </location>
</feature>
<feature type="transmembrane region" description="Helical" evidence="1">
    <location>
        <begin position="49"/>
        <end position="68"/>
    </location>
</feature>
<feature type="transmembrane region" description="Helical" evidence="1">
    <location>
        <begin position="130"/>
        <end position="159"/>
    </location>
</feature>
<dbReference type="Proteomes" id="UP001500552">
    <property type="component" value="Unassembled WGS sequence"/>
</dbReference>
<name>A0ABP8LQR0_9BACT</name>
<keyword evidence="4" id="KW-1185">Reference proteome</keyword>
<dbReference type="Pfam" id="PF14351">
    <property type="entry name" value="DUF4401"/>
    <property type="match status" value="1"/>
</dbReference>
<organism evidence="3 4">
    <name type="scientific">Pontibacter saemangeumensis</name>
    <dbReference type="NCBI Taxonomy" id="1084525"/>
    <lineage>
        <taxon>Bacteria</taxon>
        <taxon>Pseudomonadati</taxon>
        <taxon>Bacteroidota</taxon>
        <taxon>Cytophagia</taxon>
        <taxon>Cytophagales</taxon>
        <taxon>Hymenobacteraceae</taxon>
        <taxon>Pontibacter</taxon>
    </lineage>
</organism>
<sequence length="360" mass="38587">MENTEQQALDLLLRQIREQEGEGFVYDRAEINAELEQSTPLLANLPVKLLTILGGILASLFLLGFLFATGLYDSPTGMLVAGLLLLAGSVAVIRIRKDTLAETSCVSFHIIGYLLFGIGFSGLFQSEDALYSLLALMALGVLFAAANSILTFLAVLVFSGSLAAIILNHQALNLMHGYIGAVAGLLTYLSLREATLISLGSWFSRVYGPVRMGLVVTLVAALALLMHQPPLPAGGITHYWLSGVLLIAAVLFVLSKVMRQAGLANRKQQLLVYACCGLVLAPTVLSPAVPGALLVLLTSFYIGHKTSFAAGVLSLVYFVILYYYDLQLTLLQKSGVLVLTGALFIGGYLLLQKHLKNDAN</sequence>
<feature type="transmembrane region" description="Helical" evidence="1">
    <location>
        <begin position="210"/>
        <end position="227"/>
    </location>
</feature>
<evidence type="ECO:0000256" key="1">
    <source>
        <dbReference type="SAM" id="Phobius"/>
    </source>
</evidence>
<comment type="caution">
    <text evidence="3">The sequence shown here is derived from an EMBL/GenBank/DDBJ whole genome shotgun (WGS) entry which is preliminary data.</text>
</comment>
<feature type="domain" description="DUF4401" evidence="2">
    <location>
        <begin position="45"/>
        <end position="353"/>
    </location>
</feature>
<keyword evidence="1" id="KW-1133">Transmembrane helix</keyword>
<evidence type="ECO:0000313" key="4">
    <source>
        <dbReference type="Proteomes" id="UP001500552"/>
    </source>
</evidence>